<dbReference type="GO" id="GO:0005886">
    <property type="term" value="C:plasma membrane"/>
    <property type="evidence" value="ECO:0007669"/>
    <property type="project" value="TreeGrafter"/>
</dbReference>
<dbReference type="PRINTS" id="PR00702">
    <property type="entry name" value="ACRIFLAVINRP"/>
</dbReference>
<feature type="transmembrane region" description="Helical" evidence="1">
    <location>
        <begin position="862"/>
        <end position="882"/>
    </location>
</feature>
<reference evidence="2 3" key="1">
    <citation type="submission" date="2020-06" db="EMBL/GenBank/DDBJ databases">
        <title>Dysbiosis in marine aquaculture revealed through microbiome analysis: reverse ecology for environmental sustainability.</title>
        <authorList>
            <person name="Haro-Moreno J.M."/>
            <person name="Coutinho F.H."/>
            <person name="Zaragoza-Solas A."/>
            <person name="Picazo A."/>
            <person name="Almagro-Moreno S."/>
            <person name="Lopez-Perez M."/>
        </authorList>
    </citation>
    <scope>NUCLEOTIDE SEQUENCE [LARGE SCALE GENOMIC DNA]</scope>
    <source>
        <strain evidence="2">MCMED-G41</strain>
    </source>
</reference>
<dbReference type="Pfam" id="PF00873">
    <property type="entry name" value="ACR_tran"/>
    <property type="match status" value="1"/>
</dbReference>
<sequence length="1058" mass="116611">MIKIVDFALSKARTTLALALVVIIAGAYARTTLTVASEPNISLPLVSVSVFLDGASPEDASRLIARPLETRLRSVPGIKELSSSARLSYARIVGEFEVGYDIDTALRDIKQAVEEVKFELPIEAEDPQIREYSFAMFPVMNLSLVGSASMRTKVFYARELQDKLESISEVLAADLEGAPEEVLEGVIDKSKMETYGITLSQLYSAIANNNLIIPGGAQDTGSGKFNIEVPSIFETAEDVYNIPIKVTPDAVVTLSDIGQIKRTFKDFSSYAKVNGEDAVTLEIRMRVGANAIEAKKKIIKLKEDFEKDLPKNLSIIRTNDDTVWAEVMISELEGNIITAIFLVMILVIASMGVRVGMLVGLSIPFCFLLTFIILKALSIEFNFLVMMGLLLGLGMLIDGSIVVTEYADRKISEGLNRKEAYRLASKRMFYPIISSTATTIAAFTPLIFWPGFTGQFMRFLPITVFIVLSSSLVYAMIVTPVVGSLFGQRRSTLVSGESEQTGEILFDKLSAFYSKALNKFVKNPGETMIAVLMLLWFVGYAMYGNFNKGTLYFADVDPVAAEINIRARGNFSSQEAKDIMEIVEERLLKVEHVENLYMTTGSQWFNSGGDTMARGYMEVVDTEFRDISGNEVFIKAQEATADIPGVIVELTAEEGGPSFGSPIELGIFGDNEESVAKTTEIIEEYMINEVVGLTNIRSTLPYSLIEWKVEVDKQKAAQLGVSIRDIGALVQMLTNGFKVGEYRPDDSKDEIEIRARFDTKNRSLSGIENLKVNSLNGLIPISTFVELVPVENRQSVVRRDGKFFHEIGVAIDKTQLDSSGQVYLVSDKVKEMGDWLSEQTFDSGITTKFRGMQEETEEVTEFLSIAAITALALMMILLVTQFNSFYQSILVLSAVFMSIVGVLAGLLITGKPFSTTMTGISIVALSGIVVNNNIVLIDTFNRLTGEFPNLSREDVIIKTCKQRLRPILLTTATTIFGLLPLALGISIDVLGREIVVGSRVVGWWQNLASSIVFGLAFSTILTLIFTPAALTLPSRIKLWLKNRFDFLEPPSEVVNKKS</sequence>
<dbReference type="Proteomes" id="UP000551848">
    <property type="component" value="Unassembled WGS sequence"/>
</dbReference>
<dbReference type="GO" id="GO:0042910">
    <property type="term" value="F:xenobiotic transmembrane transporter activity"/>
    <property type="evidence" value="ECO:0007669"/>
    <property type="project" value="TreeGrafter"/>
</dbReference>
<evidence type="ECO:0000313" key="3">
    <source>
        <dbReference type="Proteomes" id="UP000551848"/>
    </source>
</evidence>
<feature type="transmembrane region" description="Helical" evidence="1">
    <location>
        <begin position="1007"/>
        <end position="1032"/>
    </location>
</feature>
<dbReference type="SUPFAM" id="SSF82866">
    <property type="entry name" value="Multidrug efflux transporter AcrB transmembrane domain"/>
    <property type="match status" value="2"/>
</dbReference>
<dbReference type="EMBL" id="JACETL010000013">
    <property type="protein sequence ID" value="MBA4692463.1"/>
    <property type="molecule type" value="Genomic_DNA"/>
</dbReference>
<evidence type="ECO:0000313" key="2">
    <source>
        <dbReference type="EMBL" id="MBA4692463.1"/>
    </source>
</evidence>
<dbReference type="Gene3D" id="3.30.70.1430">
    <property type="entry name" value="Multidrug efflux transporter AcrB pore domain"/>
    <property type="match status" value="2"/>
</dbReference>
<name>A0A838Y578_9GAMM</name>
<dbReference type="SUPFAM" id="SSF82714">
    <property type="entry name" value="Multidrug efflux transporter AcrB TolC docking domain, DN and DC subdomains"/>
    <property type="match status" value="2"/>
</dbReference>
<gene>
    <name evidence="2" type="ORF">H2072_01805</name>
</gene>
<dbReference type="SUPFAM" id="SSF82693">
    <property type="entry name" value="Multidrug efflux transporter AcrB pore domain, PN1, PN2, PC1 and PC2 subdomains"/>
    <property type="match status" value="2"/>
</dbReference>
<keyword evidence="1" id="KW-0472">Membrane</keyword>
<feature type="transmembrane region" description="Helical" evidence="1">
    <location>
        <begin position="460"/>
        <end position="486"/>
    </location>
</feature>
<keyword evidence="1" id="KW-0812">Transmembrane</keyword>
<dbReference type="Gene3D" id="1.20.1640.10">
    <property type="entry name" value="Multidrug efflux transporter AcrB transmembrane domain"/>
    <property type="match status" value="2"/>
</dbReference>
<keyword evidence="1" id="KW-1133">Transmembrane helix</keyword>
<comment type="caution">
    <text evidence="2">The sequence shown here is derived from an EMBL/GenBank/DDBJ whole genome shotgun (WGS) entry which is preliminary data.</text>
</comment>
<organism evidence="2 3">
    <name type="scientific">SAR86 cluster bacterium</name>
    <dbReference type="NCBI Taxonomy" id="2030880"/>
    <lineage>
        <taxon>Bacteria</taxon>
        <taxon>Pseudomonadati</taxon>
        <taxon>Pseudomonadota</taxon>
        <taxon>Gammaproteobacteria</taxon>
        <taxon>SAR86 cluster</taxon>
    </lineage>
</organism>
<dbReference type="PANTHER" id="PTHR32063">
    <property type="match status" value="1"/>
</dbReference>
<accession>A0A838Y578</accession>
<feature type="transmembrane region" description="Helical" evidence="1">
    <location>
        <begin position="916"/>
        <end position="937"/>
    </location>
</feature>
<feature type="transmembrane region" description="Helical" evidence="1">
    <location>
        <begin position="967"/>
        <end position="987"/>
    </location>
</feature>
<proteinExistence type="predicted"/>
<feature type="transmembrane region" description="Helical" evidence="1">
    <location>
        <begin position="358"/>
        <end position="377"/>
    </location>
</feature>
<protein>
    <submittedName>
        <fullName evidence="2">Efflux RND transporter permease subunit</fullName>
    </submittedName>
</protein>
<dbReference type="Gene3D" id="3.30.70.1440">
    <property type="entry name" value="Multidrug efflux transporter AcrB pore domain"/>
    <property type="match status" value="1"/>
</dbReference>
<dbReference type="Gene3D" id="3.30.2090.10">
    <property type="entry name" value="Multidrug efflux transporter AcrB TolC docking domain, DN and DC subdomains"/>
    <property type="match status" value="2"/>
</dbReference>
<dbReference type="PANTHER" id="PTHR32063:SF0">
    <property type="entry name" value="SWARMING MOTILITY PROTEIN SWRC"/>
    <property type="match status" value="1"/>
</dbReference>
<dbReference type="InterPro" id="IPR001036">
    <property type="entry name" value="Acrflvin-R"/>
</dbReference>
<feature type="transmembrane region" description="Helical" evidence="1">
    <location>
        <begin position="889"/>
        <end position="910"/>
    </location>
</feature>
<evidence type="ECO:0000256" key="1">
    <source>
        <dbReference type="SAM" id="Phobius"/>
    </source>
</evidence>
<dbReference type="Gene3D" id="3.30.70.1320">
    <property type="entry name" value="Multidrug efflux transporter AcrB pore domain like"/>
    <property type="match status" value="1"/>
</dbReference>
<dbReference type="AlphaFoldDB" id="A0A838Y578"/>
<feature type="transmembrane region" description="Helical" evidence="1">
    <location>
        <begin position="525"/>
        <end position="543"/>
    </location>
</feature>
<feature type="transmembrane region" description="Helical" evidence="1">
    <location>
        <begin position="336"/>
        <end position="353"/>
    </location>
</feature>
<feature type="transmembrane region" description="Helical" evidence="1">
    <location>
        <begin position="383"/>
        <end position="407"/>
    </location>
</feature>
<feature type="transmembrane region" description="Helical" evidence="1">
    <location>
        <begin position="428"/>
        <end position="448"/>
    </location>
</feature>
<dbReference type="InterPro" id="IPR027463">
    <property type="entry name" value="AcrB_DN_DC_subdom"/>
</dbReference>